<evidence type="ECO:0000313" key="4">
    <source>
        <dbReference type="Proteomes" id="UP001177023"/>
    </source>
</evidence>
<feature type="transmembrane region" description="Helical" evidence="1">
    <location>
        <begin position="552"/>
        <end position="575"/>
    </location>
</feature>
<feature type="transmembrane region" description="Helical" evidence="1">
    <location>
        <begin position="356"/>
        <end position="385"/>
    </location>
</feature>
<dbReference type="Pfam" id="PF10321">
    <property type="entry name" value="7TM_GPCR_Srt"/>
    <property type="match status" value="1"/>
</dbReference>
<organism evidence="3 4">
    <name type="scientific">Mesorhabditis spiculigera</name>
    <dbReference type="NCBI Taxonomy" id="96644"/>
    <lineage>
        <taxon>Eukaryota</taxon>
        <taxon>Metazoa</taxon>
        <taxon>Ecdysozoa</taxon>
        <taxon>Nematoda</taxon>
        <taxon>Chromadorea</taxon>
        <taxon>Rhabditida</taxon>
        <taxon>Rhabditina</taxon>
        <taxon>Rhabditomorpha</taxon>
        <taxon>Rhabditoidea</taxon>
        <taxon>Rhabditidae</taxon>
        <taxon>Mesorhabditinae</taxon>
        <taxon>Mesorhabditis</taxon>
    </lineage>
</organism>
<sequence>MRLLLLVSTFICCLLFAVCAGKCDLSQLVEKLDADARFAPTHPPREDTRFRDINDGGIGFSMCTIPKNLSTQMAIIMCDFFLAQHGSNGTAGSGAISVCHRAPKLRQHWRAQPKKWAGKFPPHKFFISRDPIDRFLSTYLSLCIGRNECSGKTVGQMAKIAYHTYRDVGKKGWKGPGSRYVYHHFEPQTRFCPATLPHFKYTSNRTQLASKLTEVFKRANIPQRLIKKAQSRILRQHVNGNTDKDVKEAIREEIFDNCKTLKYLGGREKAKEIKGAPRDSRRDHATMQRYITYGSLDADPLYNCRNITDPRKYQGEPAVISGFFYAAYGMMSQLGYMLALSVIKEKEFLSMSCYKLMFALGILDSLCVIISCEYTGYLLAIGAWYCMYPNAIYLGGVWIDVIFNACCFLCLMLVLNRFLDFWKPHIGEMFFKGNRTWGIIALGFGYGLLYLWTPPILFHWDYGTWIYNPLIPGNDYPFASIYQTLNNTCICLGVCLLYTAIYFLYRAKMRSAKVESAAFQRQLLIQSVLVCLFTFTTTTIWASLVVIPPTKFIMHIGHLSWQLMHGTPAFIYLFMNKTIQRRVLHKLFKNQVQIGSTTAITTAKNPQSRYADSNQSEARTKD</sequence>
<dbReference type="InterPro" id="IPR005331">
    <property type="entry name" value="Sulfotransferase"/>
</dbReference>
<feature type="signal peptide" evidence="2">
    <location>
        <begin position="1"/>
        <end position="20"/>
    </location>
</feature>
<dbReference type="Proteomes" id="UP001177023">
    <property type="component" value="Unassembled WGS sequence"/>
</dbReference>
<keyword evidence="1" id="KW-1133">Transmembrane helix</keyword>
<dbReference type="SUPFAM" id="SSF81321">
    <property type="entry name" value="Family A G protein-coupled receptor-like"/>
    <property type="match status" value="1"/>
</dbReference>
<gene>
    <name evidence="3" type="ORF">MSPICULIGERA_LOCUS18354</name>
</gene>
<keyword evidence="1" id="KW-0812">Transmembrane</keyword>
<dbReference type="InterPro" id="IPR019425">
    <property type="entry name" value="7TM_GPCR_serpentine_rcpt_Srt"/>
</dbReference>
<keyword evidence="4" id="KW-1185">Reference proteome</keyword>
<name>A0AA36D321_9BILA</name>
<reference evidence="3" key="1">
    <citation type="submission" date="2023-06" db="EMBL/GenBank/DDBJ databases">
        <authorList>
            <person name="Delattre M."/>
        </authorList>
    </citation>
    <scope>NUCLEOTIDE SEQUENCE</scope>
    <source>
        <strain evidence="3">AF72</strain>
    </source>
</reference>
<feature type="chain" id="PRO_5041367171" description="G protein-coupled receptor" evidence="2">
    <location>
        <begin position="21"/>
        <end position="622"/>
    </location>
</feature>
<evidence type="ECO:0000313" key="3">
    <source>
        <dbReference type="EMBL" id="CAJ0580153.1"/>
    </source>
</evidence>
<keyword evidence="1" id="KW-0472">Membrane</keyword>
<comment type="caution">
    <text evidence="3">The sequence shown here is derived from an EMBL/GenBank/DDBJ whole genome shotgun (WGS) entry which is preliminary data.</text>
</comment>
<dbReference type="PANTHER" id="PTHR23021">
    <property type="entry name" value="SERPENTINE RECEPTOR, CLASS T"/>
    <property type="match status" value="1"/>
</dbReference>
<feature type="non-terminal residue" evidence="3">
    <location>
        <position position="1"/>
    </location>
</feature>
<keyword evidence="2" id="KW-0732">Signal</keyword>
<evidence type="ECO:0000256" key="1">
    <source>
        <dbReference type="SAM" id="Phobius"/>
    </source>
</evidence>
<feature type="transmembrane region" description="Helical" evidence="1">
    <location>
        <begin position="391"/>
        <end position="415"/>
    </location>
</feature>
<dbReference type="Gene3D" id="1.20.1070.10">
    <property type="entry name" value="Rhodopsin 7-helix transmembrane proteins"/>
    <property type="match status" value="1"/>
</dbReference>
<dbReference type="PANTHER" id="PTHR23021:SF11">
    <property type="entry name" value="SERPENTINE RECEPTOR, CLASS T"/>
    <property type="match status" value="1"/>
</dbReference>
<dbReference type="GO" id="GO:0016020">
    <property type="term" value="C:membrane"/>
    <property type="evidence" value="ECO:0007669"/>
    <property type="project" value="InterPro"/>
</dbReference>
<evidence type="ECO:0008006" key="5">
    <source>
        <dbReference type="Google" id="ProtNLM"/>
    </source>
</evidence>
<dbReference type="EMBL" id="CATQJA010002659">
    <property type="protein sequence ID" value="CAJ0580153.1"/>
    <property type="molecule type" value="Genomic_DNA"/>
</dbReference>
<dbReference type="GO" id="GO:0008146">
    <property type="term" value="F:sulfotransferase activity"/>
    <property type="evidence" value="ECO:0007669"/>
    <property type="project" value="InterPro"/>
</dbReference>
<feature type="transmembrane region" description="Helical" evidence="1">
    <location>
        <begin position="436"/>
        <end position="460"/>
    </location>
</feature>
<feature type="transmembrane region" description="Helical" evidence="1">
    <location>
        <begin position="322"/>
        <end position="344"/>
    </location>
</feature>
<dbReference type="AlphaFoldDB" id="A0AA36D321"/>
<proteinExistence type="predicted"/>
<evidence type="ECO:0000256" key="2">
    <source>
        <dbReference type="SAM" id="SignalP"/>
    </source>
</evidence>
<dbReference type="Pfam" id="PF03567">
    <property type="entry name" value="Sulfotransfer_2"/>
    <property type="match status" value="1"/>
</dbReference>
<feature type="transmembrane region" description="Helical" evidence="1">
    <location>
        <begin position="523"/>
        <end position="546"/>
    </location>
</feature>
<protein>
    <recommendedName>
        <fullName evidence="5">G protein-coupled receptor</fullName>
    </recommendedName>
</protein>
<feature type="transmembrane region" description="Helical" evidence="1">
    <location>
        <begin position="480"/>
        <end position="503"/>
    </location>
</feature>
<accession>A0AA36D321</accession>